<dbReference type="PROSITE" id="PS51186">
    <property type="entry name" value="GNAT"/>
    <property type="match status" value="1"/>
</dbReference>
<evidence type="ECO:0000313" key="2">
    <source>
        <dbReference type="EMBL" id="KAF2076208.1"/>
    </source>
</evidence>
<keyword evidence="3" id="KW-1185">Reference proteome</keyword>
<dbReference type="InterPro" id="IPR000182">
    <property type="entry name" value="GNAT_dom"/>
</dbReference>
<dbReference type="EMBL" id="AJWJ01000069">
    <property type="protein sequence ID" value="KAF2076208.1"/>
    <property type="molecule type" value="Genomic_DNA"/>
</dbReference>
<dbReference type="OrthoDB" id="329272at2759"/>
<dbReference type="InterPro" id="IPR039840">
    <property type="entry name" value="NAA80"/>
</dbReference>
<dbReference type="SUPFAM" id="SSF55729">
    <property type="entry name" value="Acyl-CoA N-acyltransferases (Nat)"/>
    <property type="match status" value="1"/>
</dbReference>
<protein>
    <recommendedName>
        <fullName evidence="1">N-acetyltransferase domain-containing protein</fullName>
    </recommendedName>
</protein>
<reference evidence="2" key="1">
    <citation type="submission" date="2020-01" db="EMBL/GenBank/DDBJ databases">
        <title>Development of genomics and gene disruption for Polysphondylium violaceum indicates a role for the polyketide synthase stlB in stalk morphogenesis.</title>
        <authorList>
            <person name="Narita B."/>
            <person name="Kawabe Y."/>
            <person name="Kin K."/>
            <person name="Saito T."/>
            <person name="Gibbs R."/>
            <person name="Kuspa A."/>
            <person name="Muzny D."/>
            <person name="Queller D."/>
            <person name="Richards S."/>
            <person name="Strassman J."/>
            <person name="Sucgang R."/>
            <person name="Worley K."/>
            <person name="Schaap P."/>
        </authorList>
    </citation>
    <scope>NUCLEOTIDE SEQUENCE</scope>
    <source>
        <strain evidence="2">QSvi11</strain>
    </source>
</reference>
<dbReference type="Pfam" id="PF13673">
    <property type="entry name" value="Acetyltransf_10"/>
    <property type="match status" value="1"/>
</dbReference>
<dbReference type="Proteomes" id="UP000695562">
    <property type="component" value="Unassembled WGS sequence"/>
</dbReference>
<dbReference type="CDD" id="cd04301">
    <property type="entry name" value="NAT_SF"/>
    <property type="match status" value="1"/>
</dbReference>
<evidence type="ECO:0000313" key="3">
    <source>
        <dbReference type="Proteomes" id="UP000695562"/>
    </source>
</evidence>
<dbReference type="GO" id="GO:1905502">
    <property type="term" value="F:acetyl-CoA binding"/>
    <property type="evidence" value="ECO:0007669"/>
    <property type="project" value="TreeGrafter"/>
</dbReference>
<dbReference type="PANTHER" id="PTHR13538:SF4">
    <property type="entry name" value="N-ALPHA-ACETYLTRANSFERASE 80"/>
    <property type="match status" value="1"/>
</dbReference>
<gene>
    <name evidence="2" type="ORF">CYY_002508</name>
</gene>
<dbReference type="GO" id="GO:0005737">
    <property type="term" value="C:cytoplasm"/>
    <property type="evidence" value="ECO:0007669"/>
    <property type="project" value="TreeGrafter"/>
</dbReference>
<dbReference type="InterPro" id="IPR016181">
    <property type="entry name" value="Acyl_CoA_acyltransferase"/>
</dbReference>
<dbReference type="GO" id="GO:0008080">
    <property type="term" value="F:N-acetyltransferase activity"/>
    <property type="evidence" value="ECO:0007669"/>
    <property type="project" value="InterPro"/>
</dbReference>
<organism evidence="2 3">
    <name type="scientific">Polysphondylium violaceum</name>
    <dbReference type="NCBI Taxonomy" id="133409"/>
    <lineage>
        <taxon>Eukaryota</taxon>
        <taxon>Amoebozoa</taxon>
        <taxon>Evosea</taxon>
        <taxon>Eumycetozoa</taxon>
        <taxon>Dictyostelia</taxon>
        <taxon>Dictyosteliales</taxon>
        <taxon>Dictyosteliaceae</taxon>
        <taxon>Polysphondylium</taxon>
    </lineage>
</organism>
<feature type="domain" description="N-acetyltransferase" evidence="1">
    <location>
        <begin position="1"/>
        <end position="141"/>
    </location>
</feature>
<name>A0A8J4PY07_9MYCE</name>
<sequence length="141" mass="15967">MVEIKDLSQETLVPFLTKLISSEETLELRDDFNNDTKNYQFALYTVNDELMGGVTGKQSFNSMHVSLLGVDKSLRGKGYGKLLMEKMESIARSENLNHITVTTLSSQAPDFYKSLGFTEIGRINDFPIKGSQKIYLVKYLK</sequence>
<accession>A0A8J4PY07</accession>
<proteinExistence type="predicted"/>
<comment type="caution">
    <text evidence="2">The sequence shown here is derived from an EMBL/GenBank/DDBJ whole genome shotgun (WGS) entry which is preliminary data.</text>
</comment>
<evidence type="ECO:0000259" key="1">
    <source>
        <dbReference type="PROSITE" id="PS51186"/>
    </source>
</evidence>
<dbReference type="Gene3D" id="3.40.630.30">
    <property type="match status" value="1"/>
</dbReference>
<dbReference type="PANTHER" id="PTHR13538">
    <property type="entry name" value="N-ACETYLTRANSFERASE 6"/>
    <property type="match status" value="1"/>
</dbReference>
<dbReference type="AlphaFoldDB" id="A0A8J4PY07"/>